<dbReference type="Proteomes" id="UP000054304">
    <property type="component" value="Unassembled WGS sequence"/>
</dbReference>
<gene>
    <name evidence="1" type="ORF">LALA0_S06e02938g</name>
</gene>
<evidence type="ECO:0000313" key="1">
    <source>
        <dbReference type="EMBL" id="CEP62750.1"/>
    </source>
</evidence>
<dbReference type="GO" id="GO:0005634">
    <property type="term" value="C:nucleus"/>
    <property type="evidence" value="ECO:0007669"/>
    <property type="project" value="EnsemblFungi"/>
</dbReference>
<organism evidence="1 2">
    <name type="scientific">Lachancea lanzarotensis</name>
    <dbReference type="NCBI Taxonomy" id="1245769"/>
    <lineage>
        <taxon>Eukaryota</taxon>
        <taxon>Fungi</taxon>
        <taxon>Dikarya</taxon>
        <taxon>Ascomycota</taxon>
        <taxon>Saccharomycotina</taxon>
        <taxon>Saccharomycetes</taxon>
        <taxon>Saccharomycetales</taxon>
        <taxon>Saccharomycetaceae</taxon>
        <taxon>Lachancea</taxon>
    </lineage>
</organism>
<proteinExistence type="predicted"/>
<dbReference type="HOGENOM" id="CLU_133914_0_0_1"/>
<dbReference type="InterPro" id="IPR018854">
    <property type="entry name" value="Psome_chaperone_3/4"/>
</dbReference>
<name>A0A0C7MYC1_9SACH</name>
<dbReference type="OrthoDB" id="3980246at2759"/>
<dbReference type="GO" id="GO:0032991">
    <property type="term" value="C:protein-containing complex"/>
    <property type="evidence" value="ECO:0007669"/>
    <property type="project" value="EnsemblFungi"/>
</dbReference>
<protein>
    <submittedName>
        <fullName evidence="1">LALA0S06e02938g1_1</fullName>
    </submittedName>
</protein>
<dbReference type="Gene3D" id="3.30.230.90">
    <property type="match status" value="1"/>
</dbReference>
<sequence length="180" mass="20662">MFAADYRTYIPDDLQLGSNCVLETSAVHFNNKVLVQIRFNGELDQCLEVTSRGLPASSFEATKLYDEVFQNSSQQKEENKNYEFDNDDDSFTLAEDYLSNFQISTRLGDSNDMKLPIVCSQIAELYYKVIFPSNADKLRDVAPTRDFVISLSGKFFRKSSTDNDFRILLHILQAIRSMYT</sequence>
<dbReference type="EMBL" id="LN736365">
    <property type="protein sequence ID" value="CEP62750.1"/>
    <property type="molecule type" value="Genomic_DNA"/>
</dbReference>
<dbReference type="AlphaFoldDB" id="A0A0C7MYC1"/>
<reference evidence="1 2" key="1">
    <citation type="submission" date="2014-12" db="EMBL/GenBank/DDBJ databases">
        <authorList>
            <person name="Neuveglise Cecile"/>
        </authorList>
    </citation>
    <scope>NUCLEOTIDE SEQUENCE [LARGE SCALE GENOMIC DNA]</scope>
    <source>
        <strain evidence="1 2">CBS 12615</strain>
    </source>
</reference>
<dbReference type="GO" id="GO:0070481">
    <property type="term" value="P:nuclear-transcribed mRNA catabolic process, non-stop decay"/>
    <property type="evidence" value="ECO:0007669"/>
    <property type="project" value="EnsemblFungi"/>
</dbReference>
<keyword evidence="2" id="KW-1185">Reference proteome</keyword>
<dbReference type="Pfam" id="PF10448">
    <property type="entry name" value="POC3_POC4"/>
    <property type="match status" value="1"/>
</dbReference>
<accession>A0A0C7MYC1</accession>
<dbReference type="RefSeq" id="XP_022628973.1">
    <property type="nucleotide sequence ID" value="XM_022771806.1"/>
</dbReference>
<dbReference type="GO" id="GO:0043248">
    <property type="term" value="P:proteasome assembly"/>
    <property type="evidence" value="ECO:0007669"/>
    <property type="project" value="EnsemblFungi"/>
</dbReference>
<evidence type="ECO:0000313" key="2">
    <source>
        <dbReference type="Proteomes" id="UP000054304"/>
    </source>
</evidence>
<dbReference type="STRING" id="1245769.A0A0C7MYC1"/>
<dbReference type="GO" id="GO:0005737">
    <property type="term" value="C:cytoplasm"/>
    <property type="evidence" value="ECO:0007669"/>
    <property type="project" value="EnsemblFungi"/>
</dbReference>
<dbReference type="InterPro" id="IPR053720">
    <property type="entry name" value="Psm_Assembly_Chaperone"/>
</dbReference>
<dbReference type="GeneID" id="34686225"/>
<dbReference type="GO" id="GO:0051131">
    <property type="term" value="P:chaperone-mediated protein complex assembly"/>
    <property type="evidence" value="ECO:0007669"/>
    <property type="project" value="EnsemblFungi"/>
</dbReference>